<evidence type="ECO:0000256" key="8">
    <source>
        <dbReference type="ARBA" id="ARBA00022833"/>
    </source>
</evidence>
<dbReference type="NCBIfam" id="NF004046">
    <property type="entry name" value="PRK05563.1"/>
    <property type="match status" value="1"/>
</dbReference>
<evidence type="ECO:0000313" key="15">
    <source>
        <dbReference type="Proteomes" id="UP000008457"/>
    </source>
</evidence>
<comment type="catalytic activity">
    <reaction evidence="11">
        <text>DNA(n) + a 2'-deoxyribonucleoside 5'-triphosphate = DNA(n+1) + diphosphate</text>
        <dbReference type="Rhea" id="RHEA:22508"/>
        <dbReference type="Rhea" id="RHEA-COMP:17339"/>
        <dbReference type="Rhea" id="RHEA-COMP:17340"/>
        <dbReference type="ChEBI" id="CHEBI:33019"/>
        <dbReference type="ChEBI" id="CHEBI:61560"/>
        <dbReference type="ChEBI" id="CHEBI:173112"/>
        <dbReference type="EC" id="2.7.7.7"/>
    </reaction>
</comment>
<dbReference type="InterPro" id="IPR012763">
    <property type="entry name" value="DNA_pol_III_sug/sutau_N"/>
</dbReference>
<dbReference type="EMBL" id="CP002360">
    <property type="protein sequence ID" value="AEE95383.1"/>
    <property type="molecule type" value="Genomic_DNA"/>
</dbReference>
<evidence type="ECO:0000256" key="5">
    <source>
        <dbReference type="ARBA" id="ARBA00022705"/>
    </source>
</evidence>
<accession>F3ZW09</accession>
<dbReference type="InterPro" id="IPR003593">
    <property type="entry name" value="AAA+_ATPase"/>
</dbReference>
<dbReference type="InterPro" id="IPR022754">
    <property type="entry name" value="DNA_pol_III_gamma-3"/>
</dbReference>
<feature type="domain" description="AAA+ ATPase" evidence="13">
    <location>
        <begin position="37"/>
        <end position="179"/>
    </location>
</feature>
<dbReference type="SMART" id="SM00382">
    <property type="entry name" value="AAA"/>
    <property type="match status" value="1"/>
</dbReference>
<dbReference type="Proteomes" id="UP000008457">
    <property type="component" value="Chromosome"/>
</dbReference>
<dbReference type="InterPro" id="IPR008921">
    <property type="entry name" value="DNA_pol3_clamp-load_cplx_C"/>
</dbReference>
<dbReference type="CDD" id="cd00009">
    <property type="entry name" value="AAA"/>
    <property type="match status" value="1"/>
</dbReference>
<keyword evidence="3" id="KW-0808">Transferase</keyword>
<evidence type="ECO:0000256" key="11">
    <source>
        <dbReference type="ARBA" id="ARBA00049244"/>
    </source>
</evidence>
<reference evidence="15" key="1">
    <citation type="submission" date="2010-11" db="EMBL/GenBank/DDBJ databases">
        <title>The complete genome of Mahella australiensis DSM 15567.</title>
        <authorList>
            <consortium name="US DOE Joint Genome Institute (JGI-PGF)"/>
            <person name="Lucas S."/>
            <person name="Copeland A."/>
            <person name="Lapidus A."/>
            <person name="Bruce D."/>
            <person name="Goodwin L."/>
            <person name="Pitluck S."/>
            <person name="Kyrpides N."/>
            <person name="Mavromatis K."/>
            <person name="Pagani I."/>
            <person name="Ivanova N."/>
            <person name="Teshima H."/>
            <person name="Brettin T."/>
            <person name="Detter J.C."/>
            <person name="Han C."/>
            <person name="Tapia R."/>
            <person name="Land M."/>
            <person name="Hauser L."/>
            <person name="Markowitz V."/>
            <person name="Cheng J.-F."/>
            <person name="Hugenholtz P."/>
            <person name="Woyke T."/>
            <person name="Wu D."/>
            <person name="Spring S."/>
            <person name="Pukall R."/>
            <person name="Steenblock K."/>
            <person name="Schneider S."/>
            <person name="Klenk H.-P."/>
            <person name="Eisen J.A."/>
        </authorList>
    </citation>
    <scope>NUCLEOTIDE SEQUENCE [LARGE SCALE GENOMIC DNA]</scope>
    <source>
        <strain evidence="15">DSM 15567 / CIP 107919 / 50-1 BON</strain>
    </source>
</reference>
<dbReference type="Pfam" id="PF20964">
    <property type="entry name" value="DnaX_C"/>
    <property type="match status" value="1"/>
</dbReference>
<keyword evidence="5" id="KW-0235">DNA replication</keyword>
<feature type="region of interest" description="Disordered" evidence="12">
    <location>
        <begin position="391"/>
        <end position="426"/>
    </location>
</feature>
<evidence type="ECO:0000256" key="6">
    <source>
        <dbReference type="ARBA" id="ARBA00022723"/>
    </source>
</evidence>
<protein>
    <recommendedName>
        <fullName evidence="2">DNA-directed DNA polymerase</fullName>
        <ecNumber evidence="2">2.7.7.7</ecNumber>
    </recommendedName>
</protein>
<dbReference type="PANTHER" id="PTHR11669:SF0">
    <property type="entry name" value="PROTEIN STICHEL-LIKE 2"/>
    <property type="match status" value="1"/>
</dbReference>
<keyword evidence="8" id="KW-0862">Zinc</keyword>
<dbReference type="GO" id="GO:0009360">
    <property type="term" value="C:DNA polymerase III complex"/>
    <property type="evidence" value="ECO:0007669"/>
    <property type="project" value="InterPro"/>
</dbReference>
<dbReference type="InterPro" id="IPR050238">
    <property type="entry name" value="DNA_Rep/Repair_Clamp_Loader"/>
</dbReference>
<dbReference type="Pfam" id="PF12169">
    <property type="entry name" value="DNA_pol3_gamma3"/>
    <property type="match status" value="1"/>
</dbReference>
<dbReference type="PANTHER" id="PTHR11669">
    <property type="entry name" value="REPLICATION FACTOR C / DNA POLYMERASE III GAMMA-TAU SUBUNIT"/>
    <property type="match status" value="1"/>
</dbReference>
<evidence type="ECO:0000313" key="14">
    <source>
        <dbReference type="EMBL" id="AEE95383.1"/>
    </source>
</evidence>
<keyword evidence="9" id="KW-0067">ATP-binding</keyword>
<dbReference type="Gene3D" id="1.10.8.60">
    <property type="match status" value="1"/>
</dbReference>
<name>F3ZW09_MAHA5</name>
<dbReference type="Gene3D" id="1.20.272.10">
    <property type="match status" value="1"/>
</dbReference>
<dbReference type="GO" id="GO:0046872">
    <property type="term" value="F:metal ion binding"/>
    <property type="evidence" value="ECO:0007669"/>
    <property type="project" value="UniProtKB-KW"/>
</dbReference>
<dbReference type="Gene3D" id="3.40.50.300">
    <property type="entry name" value="P-loop containing nucleotide triphosphate hydrolases"/>
    <property type="match status" value="1"/>
</dbReference>
<dbReference type="GO" id="GO:0003887">
    <property type="term" value="F:DNA-directed DNA polymerase activity"/>
    <property type="evidence" value="ECO:0007669"/>
    <property type="project" value="UniProtKB-KW"/>
</dbReference>
<evidence type="ECO:0000256" key="12">
    <source>
        <dbReference type="SAM" id="MobiDB-lite"/>
    </source>
</evidence>
<dbReference type="InterPro" id="IPR027417">
    <property type="entry name" value="P-loop_NTPase"/>
</dbReference>
<dbReference type="EC" id="2.7.7.7" evidence="2"/>
<gene>
    <name evidence="14" type="ordered locus">Mahau_0160</name>
</gene>
<keyword evidence="7" id="KW-0547">Nucleotide-binding</keyword>
<dbReference type="GO" id="GO:0006261">
    <property type="term" value="P:DNA-templated DNA replication"/>
    <property type="evidence" value="ECO:0007669"/>
    <property type="project" value="TreeGrafter"/>
</dbReference>
<dbReference type="eggNOG" id="COG2812">
    <property type="taxonomic scope" value="Bacteria"/>
</dbReference>
<evidence type="ECO:0000259" key="13">
    <source>
        <dbReference type="SMART" id="SM00382"/>
    </source>
</evidence>
<dbReference type="Pfam" id="PF13177">
    <property type="entry name" value="DNA_pol3_delta2"/>
    <property type="match status" value="1"/>
</dbReference>
<dbReference type="FunFam" id="3.40.50.300:FF:000014">
    <property type="entry name" value="DNA polymerase III subunit gamma/tau"/>
    <property type="match status" value="1"/>
</dbReference>
<dbReference type="KEGG" id="mas:Mahau_0160"/>
<dbReference type="NCBIfam" id="TIGR01128">
    <property type="entry name" value="holA"/>
    <property type="match status" value="1"/>
</dbReference>
<keyword evidence="10" id="KW-0239">DNA-directed DNA polymerase</keyword>
<comment type="similarity">
    <text evidence="1">Belongs to the DnaX/STICHEL family.</text>
</comment>
<dbReference type="SUPFAM" id="SSF48019">
    <property type="entry name" value="post-AAA+ oligomerization domain-like"/>
    <property type="match status" value="1"/>
</dbReference>
<dbReference type="GO" id="GO:0005524">
    <property type="term" value="F:ATP binding"/>
    <property type="evidence" value="ECO:0007669"/>
    <property type="project" value="UniProtKB-KW"/>
</dbReference>
<proteinExistence type="inferred from homology"/>
<dbReference type="NCBIfam" id="TIGR02397">
    <property type="entry name" value="dnaX_nterm"/>
    <property type="match status" value="1"/>
</dbReference>
<dbReference type="InterPro" id="IPR048448">
    <property type="entry name" value="DnaX-like_C"/>
</dbReference>
<evidence type="ECO:0000256" key="9">
    <source>
        <dbReference type="ARBA" id="ARBA00022840"/>
    </source>
</evidence>
<dbReference type="FunFam" id="1.10.8.60:FF:000013">
    <property type="entry name" value="DNA polymerase III subunit gamma/tau"/>
    <property type="match status" value="1"/>
</dbReference>
<sequence length="549" mass="60640">MAYTAIYRKWRPQTFDDVYGQPAVVRTLRHQIMNHRIAHAYLFCGSRGTGKTSTAKIMARAVNCLSPVDGNPCGRCDVCTKLSDESNMDIIEIDAASNNGVDEIRDLREKVKYPPTIGRYKIYIIDEVHMLSTGAFNALLKTLEEPPEHVIFILATTEPHRLPATILSRCQRYDFRRISEQDMVERMRVILTATGAHAEDEALQLIARSAQGAMRDALSMLDQALSFCDGNIGYTDVLDMLGASGTDFVAGLVDAVIAGDDGGALSLIDQAVDQGRDLTALVREIAWYVRDLMIVKSCRQPETMIWASQHQMDVYKAQADKLDERKLIAYMDILSVTDNQLRFAAQPRITVEMMAIKLCHLREESSMDAIVARMDMLEGKLDGLMKGTDTVGAEKQSAQTKPSQKTKPVPKELKAADKPPAQPASVQTEAKADGLNEVMRAWPAVLQAVKKEKMTVYTFLCNGKPAALEGEQLTLVFPEGGGIFAAAVEKDENRQLVEKAISDVTGEELRVKCITGQAAAHEPAKDVDIVEKAKELFGEDKVEVIDDET</sequence>
<dbReference type="HOGENOM" id="CLU_006229_0_8_9"/>
<dbReference type="Pfam" id="PF22608">
    <property type="entry name" value="DNAX_ATPase_lid"/>
    <property type="match status" value="1"/>
</dbReference>
<dbReference type="CDD" id="cd18137">
    <property type="entry name" value="HLD_clamp_pol_III_gamma_tau"/>
    <property type="match status" value="1"/>
</dbReference>
<dbReference type="STRING" id="697281.Mahau_0160"/>
<dbReference type="AlphaFoldDB" id="F3ZW09"/>
<evidence type="ECO:0000256" key="10">
    <source>
        <dbReference type="ARBA" id="ARBA00022932"/>
    </source>
</evidence>
<evidence type="ECO:0000256" key="2">
    <source>
        <dbReference type="ARBA" id="ARBA00012417"/>
    </source>
</evidence>
<evidence type="ECO:0000256" key="1">
    <source>
        <dbReference type="ARBA" id="ARBA00006360"/>
    </source>
</evidence>
<dbReference type="GO" id="GO:0003677">
    <property type="term" value="F:DNA binding"/>
    <property type="evidence" value="ECO:0007669"/>
    <property type="project" value="InterPro"/>
</dbReference>
<keyword evidence="6" id="KW-0479">Metal-binding</keyword>
<dbReference type="SUPFAM" id="SSF52540">
    <property type="entry name" value="P-loop containing nucleoside triphosphate hydrolases"/>
    <property type="match status" value="1"/>
</dbReference>
<evidence type="ECO:0000256" key="3">
    <source>
        <dbReference type="ARBA" id="ARBA00022679"/>
    </source>
</evidence>
<reference evidence="14 15" key="2">
    <citation type="journal article" date="2011" name="Stand. Genomic Sci.">
        <title>Complete genome sequence of Mahella australiensis type strain (50-1 BON).</title>
        <authorList>
            <person name="Sikorski J."/>
            <person name="Teshima H."/>
            <person name="Nolan M."/>
            <person name="Lucas S."/>
            <person name="Hammon N."/>
            <person name="Deshpande S."/>
            <person name="Cheng J.F."/>
            <person name="Pitluck S."/>
            <person name="Liolios K."/>
            <person name="Pagani I."/>
            <person name="Ivanova N."/>
            <person name="Huntemann M."/>
            <person name="Mavromatis K."/>
            <person name="Ovchinikova G."/>
            <person name="Pati A."/>
            <person name="Tapia R."/>
            <person name="Han C."/>
            <person name="Goodwin L."/>
            <person name="Chen A."/>
            <person name="Palaniappan K."/>
            <person name="Land M."/>
            <person name="Hauser L."/>
            <person name="Ngatchou-Djao O.D."/>
            <person name="Rohde M."/>
            <person name="Pukall R."/>
            <person name="Spring S."/>
            <person name="Abt B."/>
            <person name="Goker M."/>
            <person name="Detter J.C."/>
            <person name="Woyke T."/>
            <person name="Bristow J."/>
            <person name="Markowitz V."/>
            <person name="Hugenholtz P."/>
            <person name="Eisen J.A."/>
            <person name="Kyrpides N.C."/>
            <person name="Klenk H.P."/>
            <person name="Lapidus A."/>
        </authorList>
    </citation>
    <scope>NUCLEOTIDE SEQUENCE [LARGE SCALE GENOMIC DNA]</scope>
    <source>
        <strain evidence="15">DSM 15567 / CIP 107919 / 50-1 BON</strain>
    </source>
</reference>
<organism evidence="14 15">
    <name type="scientific">Mahella australiensis (strain DSM 15567 / CIP 107919 / 50-1 BON)</name>
    <dbReference type="NCBI Taxonomy" id="697281"/>
    <lineage>
        <taxon>Bacteria</taxon>
        <taxon>Bacillati</taxon>
        <taxon>Bacillota</taxon>
        <taxon>Clostridia</taxon>
        <taxon>Thermoanaerobacterales</taxon>
        <taxon>Thermoanaerobacterales Family IV. Incertae Sedis</taxon>
        <taxon>Mahella</taxon>
    </lineage>
</organism>
<dbReference type="RefSeq" id="WP_013779817.1">
    <property type="nucleotide sequence ID" value="NC_015520.1"/>
</dbReference>
<evidence type="ECO:0000256" key="4">
    <source>
        <dbReference type="ARBA" id="ARBA00022695"/>
    </source>
</evidence>
<keyword evidence="15" id="KW-1185">Reference proteome</keyword>
<dbReference type="InterPro" id="IPR005790">
    <property type="entry name" value="DNA_polIII_delta"/>
</dbReference>
<feature type="compositionally biased region" description="Polar residues" evidence="12">
    <location>
        <begin position="396"/>
        <end position="406"/>
    </location>
</feature>
<evidence type="ECO:0000256" key="7">
    <source>
        <dbReference type="ARBA" id="ARBA00022741"/>
    </source>
</evidence>
<dbReference type="InterPro" id="IPR045085">
    <property type="entry name" value="HLD_clamp_pol_III_gamma_tau"/>
</dbReference>
<keyword evidence="4" id="KW-0548">Nucleotidyltransferase</keyword>